<protein>
    <recommendedName>
        <fullName evidence="2">B box-type domain-containing protein</fullName>
    </recommendedName>
</protein>
<dbReference type="SMART" id="SM00336">
    <property type="entry name" value="BBOX"/>
    <property type="match status" value="1"/>
</dbReference>
<dbReference type="OrthoDB" id="10503548at2759"/>
<name>A0A8S1S3N4_PAROT</name>
<dbReference type="GO" id="GO:0008270">
    <property type="term" value="F:zinc ion binding"/>
    <property type="evidence" value="ECO:0007669"/>
    <property type="project" value="InterPro"/>
</dbReference>
<feature type="region of interest" description="Disordered" evidence="1">
    <location>
        <begin position="1"/>
        <end position="36"/>
    </location>
</feature>
<dbReference type="AlphaFoldDB" id="A0A8S1S3N4"/>
<dbReference type="InterPro" id="IPR000315">
    <property type="entry name" value="Znf_B-box"/>
</dbReference>
<dbReference type="OMA" id="CAREHKG"/>
<comment type="caution">
    <text evidence="3">The sequence shown here is derived from an EMBL/GenBank/DDBJ whole genome shotgun (WGS) entry which is preliminary data.</text>
</comment>
<keyword evidence="4" id="KW-1185">Reference proteome</keyword>
<reference evidence="3" key="1">
    <citation type="submission" date="2021-01" db="EMBL/GenBank/DDBJ databases">
        <authorList>
            <consortium name="Genoscope - CEA"/>
            <person name="William W."/>
        </authorList>
    </citation>
    <scope>NUCLEOTIDE SEQUENCE</scope>
</reference>
<sequence length="507" mass="59575">MNVRQKFGQSTPPNHGSQNQYSSINQPCSQDMQQNQVQIPQNSGYYSTIPMPPPANPQLISPQYQVINPQHQQYIPEQNFTTYHQNLQNNYQPIYKETAVFGQANNQIGYDSGPDIYKSADTYHQSHKHYNYKQPFQVESVILPTSEVIQQTKEYQYSSVILKTGELSNTQTSQILENIKIISNSQIKDMEISSKTHNMITIQEKSNEFLIQPFDESLKKEKQKNKQLINQNLLVIQNKNTNIPNFESLERLCQMHEKPIEKICAEEECKELNEILLCQDCAREHKGHNLFDIPEALFLILKNQQNLEKDDQLIQVIQQKAQEQFKHIKQIITWQLTQIEEQLHNGIDNFKNYLLEKKSAYQKAFDDLKQGGISKMTEQANLLFEQGLFKEINLNQNEQEYLKLSDELNKVKQSMHKFLQFFEENDQEHTLIKLNNVDLYVESQKIDDLNSLYYQIKIDSLHQKFTNILDQELLLLQNNKAIRLKENYQKINLKQQENIQIVSYQQI</sequence>
<evidence type="ECO:0000313" key="3">
    <source>
        <dbReference type="EMBL" id="CAD8134796.1"/>
    </source>
</evidence>
<feature type="domain" description="B box-type" evidence="2">
    <location>
        <begin position="248"/>
        <end position="293"/>
    </location>
</feature>
<evidence type="ECO:0000256" key="1">
    <source>
        <dbReference type="SAM" id="MobiDB-lite"/>
    </source>
</evidence>
<dbReference type="EMBL" id="CAJJDP010000005">
    <property type="protein sequence ID" value="CAD8134796.1"/>
    <property type="molecule type" value="Genomic_DNA"/>
</dbReference>
<organism evidence="3 4">
    <name type="scientific">Paramecium octaurelia</name>
    <dbReference type="NCBI Taxonomy" id="43137"/>
    <lineage>
        <taxon>Eukaryota</taxon>
        <taxon>Sar</taxon>
        <taxon>Alveolata</taxon>
        <taxon>Ciliophora</taxon>
        <taxon>Intramacronucleata</taxon>
        <taxon>Oligohymenophorea</taxon>
        <taxon>Peniculida</taxon>
        <taxon>Parameciidae</taxon>
        <taxon>Paramecium</taxon>
    </lineage>
</organism>
<gene>
    <name evidence="3" type="ORF">POCTA_138.1.T0060033</name>
</gene>
<evidence type="ECO:0000259" key="2">
    <source>
        <dbReference type="SMART" id="SM00336"/>
    </source>
</evidence>
<dbReference type="Proteomes" id="UP000683925">
    <property type="component" value="Unassembled WGS sequence"/>
</dbReference>
<proteinExistence type="predicted"/>
<feature type="compositionally biased region" description="Polar residues" evidence="1">
    <location>
        <begin position="7"/>
        <end position="36"/>
    </location>
</feature>
<evidence type="ECO:0000313" key="4">
    <source>
        <dbReference type="Proteomes" id="UP000683925"/>
    </source>
</evidence>
<accession>A0A8S1S3N4</accession>